<reference evidence="1 2" key="1">
    <citation type="journal article" date="2020" name="Pathogens">
        <title>First Whole Genome Sequence of Anaplasma platys, an Obligate Intracellular Rickettsial Pathogen of Dogs.</title>
        <authorList>
            <person name="Llanes A."/>
            <person name="Rajeev S."/>
        </authorList>
    </citation>
    <scope>NUCLEOTIDE SEQUENCE [LARGE SCALE GENOMIC DNA]</scope>
    <source>
        <strain evidence="1 2">S3</strain>
    </source>
</reference>
<accession>A0A858PYC2</accession>
<protein>
    <submittedName>
        <fullName evidence="1">Uncharacterized protein</fullName>
    </submittedName>
</protein>
<name>A0A858PYC2_9RICK</name>
<gene>
    <name evidence="1" type="ORF">ANPL_02720</name>
</gene>
<evidence type="ECO:0000313" key="2">
    <source>
        <dbReference type="Proteomes" id="UP000500930"/>
    </source>
</evidence>
<dbReference type="AlphaFoldDB" id="A0A858PYC2"/>
<dbReference type="Proteomes" id="UP000500930">
    <property type="component" value="Chromosome"/>
</dbReference>
<dbReference type="RefSeq" id="WP_169193239.1">
    <property type="nucleotide sequence ID" value="NZ_CP046391.1"/>
</dbReference>
<sequence length="169" mass="18992">MPGRLRLYFKKQQKSSATAGVRSEVVRPIELLQESCYQNVPVRSHHATKHPGTSQHVPHVFPAEHRNASSGTRMMQHMKVVCSTQQAADMLGLFADFETPRTPRTQPHGNFRNGEVLIFRALQPKVSRVKAYWAAPPAKERITAPSTQVAVYQVCDRCGVSYSTPIKIR</sequence>
<evidence type="ECO:0000313" key="1">
    <source>
        <dbReference type="EMBL" id="QJC27606.1"/>
    </source>
</evidence>
<keyword evidence="2" id="KW-1185">Reference proteome</keyword>
<proteinExistence type="predicted"/>
<organism evidence="1 2">
    <name type="scientific">Anaplasma platys</name>
    <dbReference type="NCBI Taxonomy" id="949"/>
    <lineage>
        <taxon>Bacteria</taxon>
        <taxon>Pseudomonadati</taxon>
        <taxon>Pseudomonadota</taxon>
        <taxon>Alphaproteobacteria</taxon>
        <taxon>Rickettsiales</taxon>
        <taxon>Anaplasmataceae</taxon>
        <taxon>Anaplasma</taxon>
    </lineage>
</organism>
<dbReference type="EMBL" id="CP046391">
    <property type="protein sequence ID" value="QJC27606.1"/>
    <property type="molecule type" value="Genomic_DNA"/>
</dbReference>
<dbReference type="KEGG" id="aplt:ANPL_02720"/>